<organism evidence="3">
    <name type="scientific">Chaetomium thermophilum (strain DSM 1495 / CBS 144.50 / IMI 039719)</name>
    <name type="common">Thermochaetoides thermophila</name>
    <dbReference type="NCBI Taxonomy" id="759272"/>
    <lineage>
        <taxon>Eukaryota</taxon>
        <taxon>Fungi</taxon>
        <taxon>Dikarya</taxon>
        <taxon>Ascomycota</taxon>
        <taxon>Pezizomycotina</taxon>
        <taxon>Sordariomycetes</taxon>
        <taxon>Sordariomycetidae</taxon>
        <taxon>Sordariales</taxon>
        <taxon>Chaetomiaceae</taxon>
        <taxon>Thermochaetoides</taxon>
    </lineage>
</organism>
<dbReference type="InterPro" id="IPR006771">
    <property type="entry name" value="CetA-like"/>
</dbReference>
<dbReference type="HOGENOM" id="CLU_083650_1_0_1"/>
<proteinExistence type="predicted"/>
<dbReference type="AlphaFoldDB" id="G0S763"/>
<dbReference type="KEGG" id="cthr:CTHT_0027570"/>
<evidence type="ECO:0000256" key="1">
    <source>
        <dbReference type="SAM" id="SignalP"/>
    </source>
</evidence>
<gene>
    <name evidence="2" type="ORF">CTHT_0027570</name>
</gene>
<dbReference type="OMA" id="CGAIEWA"/>
<reference evidence="2 3" key="1">
    <citation type="journal article" date="2011" name="Cell">
        <title>Insight into structure and assembly of the nuclear pore complex by utilizing the genome of a eukaryotic thermophile.</title>
        <authorList>
            <person name="Amlacher S."/>
            <person name="Sarges P."/>
            <person name="Flemming D."/>
            <person name="van Noort V."/>
            <person name="Kunze R."/>
            <person name="Devos D.P."/>
            <person name="Arumugam M."/>
            <person name="Bork P."/>
            <person name="Hurt E."/>
        </authorList>
    </citation>
    <scope>NUCLEOTIDE SEQUENCE [LARGE SCALE GENOMIC DNA]</scope>
    <source>
        <strain evidence="3">DSM 1495 / CBS 144.50 / IMI 039719</strain>
    </source>
</reference>
<accession>G0S763</accession>
<keyword evidence="1" id="KW-0732">Signal</keyword>
<dbReference type="GeneID" id="18256795"/>
<feature type="chain" id="PRO_5003408913" description="Bys1 family protein" evidence="1">
    <location>
        <begin position="17"/>
        <end position="155"/>
    </location>
</feature>
<dbReference type="STRING" id="759272.G0S763"/>
<dbReference type="PANTHER" id="PTHR36195:SF4">
    <property type="entry name" value="DOMAIN PROTEIN, PUTATIVE (AFU_ORTHOLOGUE AFUA_5G01990)-RELATED"/>
    <property type="match status" value="1"/>
</dbReference>
<protein>
    <recommendedName>
        <fullName evidence="4">Bys1 family protein</fullName>
    </recommendedName>
</protein>
<dbReference type="EMBL" id="GL988041">
    <property type="protein sequence ID" value="EGS20918.1"/>
    <property type="molecule type" value="Genomic_DNA"/>
</dbReference>
<dbReference type="SMR" id="G0S763"/>
<dbReference type="Proteomes" id="UP000008066">
    <property type="component" value="Unassembled WGS sequence"/>
</dbReference>
<name>G0S763_CHATD</name>
<dbReference type="eggNOG" id="ENOG502SP0S">
    <property type="taxonomic scope" value="Eukaryota"/>
</dbReference>
<feature type="signal peptide" evidence="1">
    <location>
        <begin position="1"/>
        <end position="16"/>
    </location>
</feature>
<evidence type="ECO:0000313" key="2">
    <source>
        <dbReference type="EMBL" id="EGS20918.1"/>
    </source>
</evidence>
<dbReference type="SUPFAM" id="SSF49870">
    <property type="entry name" value="Osmotin, thaumatin-like protein"/>
    <property type="match status" value="1"/>
</dbReference>
<dbReference type="OrthoDB" id="3682664at2759"/>
<dbReference type="RefSeq" id="XP_006693214.1">
    <property type="nucleotide sequence ID" value="XM_006693151.1"/>
</dbReference>
<dbReference type="InterPro" id="IPR037176">
    <property type="entry name" value="Osmotin/thaumatin-like_sf"/>
</dbReference>
<dbReference type="PANTHER" id="PTHR36195">
    <property type="entry name" value="DOMAIN PROTEIN, PUTATIVE (AFU_ORTHOLOGUE AFUA_5G01990)-RELATED-RELATED"/>
    <property type="match status" value="1"/>
</dbReference>
<keyword evidence="3" id="KW-1185">Reference proteome</keyword>
<dbReference type="Pfam" id="PF04681">
    <property type="entry name" value="Bys1"/>
    <property type="match status" value="1"/>
</dbReference>
<evidence type="ECO:0000313" key="3">
    <source>
        <dbReference type="Proteomes" id="UP000008066"/>
    </source>
</evidence>
<sequence length="155" mass="16636">MKLSLVSLTLPLATVALPNVGYARVRNNCTETVWLWSVGTNISAPYRLQQGASYAEQFSRDPITGGRALKITIPENGLYTPGVPQTIFAYNLDGAGIWYDLSDVFGDAFIGKKLVVASAEPTCQKIIWPTGVPPAGSQVKVCTAEKDVTLTLCAD</sequence>
<evidence type="ECO:0008006" key="4">
    <source>
        <dbReference type="Google" id="ProtNLM"/>
    </source>
</evidence>